<protein>
    <submittedName>
        <fullName evidence="1">Pentatricopeptide repeat-containing protein</fullName>
    </submittedName>
</protein>
<sequence>MMVNGYCRVNCLQEACDLFKDMKERGIELDVITYTVLVDGHSKIKMRKARYCRNAGCNDGEPKDISTFWNEMKEKKLKPDTVTYTALLCGYCSQGNVDRAVTLVNEMSFTGIQPDARFMSVLHRGILKAKEVKFQH</sequence>
<organism evidence="1 2">
    <name type="scientific">Camellia lanceoleosa</name>
    <dbReference type="NCBI Taxonomy" id="1840588"/>
    <lineage>
        <taxon>Eukaryota</taxon>
        <taxon>Viridiplantae</taxon>
        <taxon>Streptophyta</taxon>
        <taxon>Embryophyta</taxon>
        <taxon>Tracheophyta</taxon>
        <taxon>Spermatophyta</taxon>
        <taxon>Magnoliopsida</taxon>
        <taxon>eudicotyledons</taxon>
        <taxon>Gunneridae</taxon>
        <taxon>Pentapetalae</taxon>
        <taxon>asterids</taxon>
        <taxon>Ericales</taxon>
        <taxon>Theaceae</taxon>
        <taxon>Camellia</taxon>
    </lineage>
</organism>
<evidence type="ECO:0000313" key="2">
    <source>
        <dbReference type="Proteomes" id="UP001060215"/>
    </source>
</evidence>
<accession>A0ACC0HF43</accession>
<comment type="caution">
    <text evidence="1">The sequence shown here is derived from an EMBL/GenBank/DDBJ whole genome shotgun (WGS) entry which is preliminary data.</text>
</comment>
<proteinExistence type="predicted"/>
<name>A0ACC0HF43_9ERIC</name>
<keyword evidence="2" id="KW-1185">Reference proteome</keyword>
<dbReference type="EMBL" id="CM045762">
    <property type="protein sequence ID" value="KAI8011512.1"/>
    <property type="molecule type" value="Genomic_DNA"/>
</dbReference>
<gene>
    <name evidence="1" type="ORF">LOK49_LG06G01700</name>
</gene>
<dbReference type="Proteomes" id="UP001060215">
    <property type="component" value="Chromosome 5"/>
</dbReference>
<evidence type="ECO:0000313" key="1">
    <source>
        <dbReference type="EMBL" id="KAI8011512.1"/>
    </source>
</evidence>
<reference evidence="1 2" key="1">
    <citation type="journal article" date="2022" name="Plant J.">
        <title>Chromosome-level genome of Camellia lanceoleosa provides a valuable resource for understanding genome evolution and self-incompatibility.</title>
        <authorList>
            <person name="Gong W."/>
            <person name="Xiao S."/>
            <person name="Wang L."/>
            <person name="Liao Z."/>
            <person name="Chang Y."/>
            <person name="Mo W."/>
            <person name="Hu G."/>
            <person name="Li W."/>
            <person name="Zhao G."/>
            <person name="Zhu H."/>
            <person name="Hu X."/>
            <person name="Ji K."/>
            <person name="Xiang X."/>
            <person name="Song Q."/>
            <person name="Yuan D."/>
            <person name="Jin S."/>
            <person name="Zhang L."/>
        </authorList>
    </citation>
    <scope>NUCLEOTIDE SEQUENCE [LARGE SCALE GENOMIC DNA]</scope>
    <source>
        <strain evidence="1">SQ_2022a</strain>
    </source>
</reference>